<feature type="domain" description="KRAB" evidence="2">
    <location>
        <begin position="7"/>
        <end position="84"/>
    </location>
</feature>
<dbReference type="AlphaFoldDB" id="A0A8C4YBN8"/>
<evidence type="ECO:0000259" key="2">
    <source>
        <dbReference type="PROSITE" id="PS50805"/>
    </source>
</evidence>
<reference evidence="3" key="2">
    <citation type="submission" date="2025-09" db="UniProtKB">
        <authorList>
            <consortium name="Ensembl"/>
        </authorList>
    </citation>
    <scope>IDENTIFICATION</scope>
</reference>
<name>A0A8C4YBN8_9SAUR</name>
<dbReference type="GO" id="GO:0006355">
    <property type="term" value="P:regulation of DNA-templated transcription"/>
    <property type="evidence" value="ECO:0007669"/>
    <property type="project" value="InterPro"/>
</dbReference>
<dbReference type="InterPro" id="IPR001909">
    <property type="entry name" value="KRAB"/>
</dbReference>
<organism evidence="3 4">
    <name type="scientific">Gopherus evgoodei</name>
    <name type="common">Goodes thornscrub tortoise</name>
    <dbReference type="NCBI Taxonomy" id="1825980"/>
    <lineage>
        <taxon>Eukaryota</taxon>
        <taxon>Metazoa</taxon>
        <taxon>Chordata</taxon>
        <taxon>Craniata</taxon>
        <taxon>Vertebrata</taxon>
        <taxon>Euteleostomi</taxon>
        <taxon>Archelosauria</taxon>
        <taxon>Testudinata</taxon>
        <taxon>Testudines</taxon>
        <taxon>Cryptodira</taxon>
        <taxon>Durocryptodira</taxon>
        <taxon>Testudinoidea</taxon>
        <taxon>Testudinidae</taxon>
        <taxon>Gopherus</taxon>
    </lineage>
</organism>
<keyword evidence="4" id="KW-1185">Reference proteome</keyword>
<protein>
    <recommendedName>
        <fullName evidence="2">KRAB domain-containing protein</fullName>
    </recommendedName>
</protein>
<evidence type="ECO:0000313" key="3">
    <source>
        <dbReference type="Ensembl" id="ENSGEVP00005022923.1"/>
    </source>
</evidence>
<evidence type="ECO:0000313" key="4">
    <source>
        <dbReference type="Proteomes" id="UP000694390"/>
    </source>
</evidence>
<proteinExistence type="predicted"/>
<dbReference type="Ensembl" id="ENSGEVT00005024107.1">
    <property type="protein sequence ID" value="ENSGEVP00005022923.1"/>
    <property type="gene ID" value="ENSGEVG00005016288.1"/>
</dbReference>
<dbReference type="Proteomes" id="UP000694390">
    <property type="component" value="Unassembled WGS sequence"/>
</dbReference>
<dbReference type="OrthoDB" id="9427884at2759"/>
<feature type="region of interest" description="Disordered" evidence="1">
    <location>
        <begin position="74"/>
        <end position="99"/>
    </location>
</feature>
<accession>A0A8C4YBN8</accession>
<reference evidence="3" key="1">
    <citation type="submission" date="2025-08" db="UniProtKB">
        <authorList>
            <consortium name="Ensembl"/>
        </authorList>
    </citation>
    <scope>IDENTIFICATION</scope>
</reference>
<sequence>MSVCRERAWGESGSDMVSTQHRDRFRPRNVLYDRSSLNPPHILIWSDFTTCTGFPLPKPDLISRLERGEEPWVPDLPACGEREIPRGAHTGNPHWREIP</sequence>
<dbReference type="GeneTree" id="ENSGT01000000216033"/>
<feature type="region of interest" description="Disordered" evidence="1">
    <location>
        <begin position="1"/>
        <end position="20"/>
    </location>
</feature>
<evidence type="ECO:0000256" key="1">
    <source>
        <dbReference type="SAM" id="MobiDB-lite"/>
    </source>
</evidence>
<dbReference type="PROSITE" id="PS50805">
    <property type="entry name" value="KRAB"/>
    <property type="match status" value="1"/>
</dbReference>